<reference evidence="1" key="1">
    <citation type="submission" date="2021-01" db="EMBL/GenBank/DDBJ databases">
        <authorList>
            <person name="Kaushik A."/>
        </authorList>
    </citation>
    <scope>NUCLEOTIDE SEQUENCE</scope>
    <source>
        <strain evidence="1">AG2-2IIIB</strain>
    </source>
</reference>
<proteinExistence type="predicted"/>
<name>A0A8H3AHM3_9AGAM</name>
<organism evidence="1 2">
    <name type="scientific">Rhizoctonia solani</name>
    <dbReference type="NCBI Taxonomy" id="456999"/>
    <lineage>
        <taxon>Eukaryota</taxon>
        <taxon>Fungi</taxon>
        <taxon>Dikarya</taxon>
        <taxon>Basidiomycota</taxon>
        <taxon>Agaricomycotina</taxon>
        <taxon>Agaricomycetes</taxon>
        <taxon>Cantharellales</taxon>
        <taxon>Ceratobasidiaceae</taxon>
        <taxon>Rhizoctonia</taxon>
    </lineage>
</organism>
<protein>
    <submittedName>
        <fullName evidence="1">Uncharacterized protein</fullName>
    </submittedName>
</protein>
<gene>
    <name evidence="1" type="ORF">RDB_LOCUS58874</name>
</gene>
<accession>A0A8H3AHM3</accession>
<dbReference type="AlphaFoldDB" id="A0A8H3AHM3"/>
<dbReference type="EMBL" id="CAJMWT010001940">
    <property type="protein sequence ID" value="CAE6426366.1"/>
    <property type="molecule type" value="Genomic_DNA"/>
</dbReference>
<comment type="caution">
    <text evidence="1">The sequence shown here is derived from an EMBL/GenBank/DDBJ whole genome shotgun (WGS) entry which is preliminary data.</text>
</comment>
<sequence length="143" mass="15749">MASLNNSNALNAPAPVQNNLRRRPIRAATELVAKSVVNFVGVPGLKDSVRTAREIVGALKEPARNDLITQNLIDHLDEILLCAQGDGAEVDSEGLEDLQRIKAAVVELKNKTYGTKLACQRDIGRELVKREKEIIERTLLFSH</sequence>
<dbReference type="Proteomes" id="UP000663843">
    <property type="component" value="Unassembled WGS sequence"/>
</dbReference>
<evidence type="ECO:0000313" key="2">
    <source>
        <dbReference type="Proteomes" id="UP000663843"/>
    </source>
</evidence>
<evidence type="ECO:0000313" key="1">
    <source>
        <dbReference type="EMBL" id="CAE6426366.1"/>
    </source>
</evidence>